<feature type="repeat" description="PPR" evidence="2">
    <location>
        <begin position="280"/>
        <end position="314"/>
    </location>
</feature>
<keyword evidence="6" id="KW-1185">Reference proteome</keyword>
<dbReference type="Pfam" id="PF17177">
    <property type="entry name" value="PPR_long"/>
    <property type="match status" value="1"/>
</dbReference>
<protein>
    <submittedName>
        <fullName evidence="5">Pentatricopeptide repeat domain-containing protein</fullName>
    </submittedName>
</protein>
<dbReference type="InterPro" id="IPR033443">
    <property type="entry name" value="PROP1-like_PPR_dom"/>
</dbReference>
<dbReference type="PROSITE" id="PS51375">
    <property type="entry name" value="PPR"/>
    <property type="match status" value="5"/>
</dbReference>
<dbReference type="Pfam" id="PF13041">
    <property type="entry name" value="PPR_2"/>
    <property type="match status" value="1"/>
</dbReference>
<dbReference type="InterPro" id="IPR002885">
    <property type="entry name" value="PPR_rpt"/>
</dbReference>
<feature type="region of interest" description="Disordered" evidence="3">
    <location>
        <begin position="68"/>
        <end position="97"/>
    </location>
</feature>
<feature type="repeat" description="PPR" evidence="2">
    <location>
        <begin position="350"/>
        <end position="385"/>
    </location>
</feature>
<dbReference type="eggNOG" id="KOG4197">
    <property type="taxonomic scope" value="Eukaryota"/>
</dbReference>
<dbReference type="Proteomes" id="UP000053201">
    <property type="component" value="Unassembled WGS sequence"/>
</dbReference>
<gene>
    <name evidence="5" type="ORF">SPPG_05102</name>
</gene>
<dbReference type="Gene3D" id="1.25.40.10">
    <property type="entry name" value="Tetratricopeptide repeat domain"/>
    <property type="match status" value="2"/>
</dbReference>
<reference evidence="5 6" key="1">
    <citation type="submission" date="2009-08" db="EMBL/GenBank/DDBJ databases">
        <title>The Genome Sequence of Spizellomyces punctatus strain DAOM BR117.</title>
        <authorList>
            <consortium name="The Broad Institute Genome Sequencing Platform"/>
            <person name="Russ C."/>
            <person name="Cuomo C."/>
            <person name="Shea T."/>
            <person name="Young S.K."/>
            <person name="Zeng Q."/>
            <person name="Koehrsen M."/>
            <person name="Haas B."/>
            <person name="Borodovsky M."/>
            <person name="Guigo R."/>
            <person name="Alvarado L."/>
            <person name="Berlin A."/>
            <person name="Bochicchio J."/>
            <person name="Borenstein D."/>
            <person name="Chapman S."/>
            <person name="Chen Z."/>
            <person name="Engels R."/>
            <person name="Freedman E."/>
            <person name="Gellesch M."/>
            <person name="Goldberg J."/>
            <person name="Griggs A."/>
            <person name="Gujja S."/>
            <person name="Heiman D."/>
            <person name="Hepburn T."/>
            <person name="Howarth C."/>
            <person name="Jen D."/>
            <person name="Larson L."/>
            <person name="Lewis B."/>
            <person name="Mehta T."/>
            <person name="Park D."/>
            <person name="Pearson M."/>
            <person name="Roberts A."/>
            <person name="Saif S."/>
            <person name="Shenoy N."/>
            <person name="Sisk P."/>
            <person name="Stolte C."/>
            <person name="Sykes S."/>
            <person name="Thomson T."/>
            <person name="Walk T."/>
            <person name="White J."/>
            <person name="Yandava C."/>
            <person name="Burger G."/>
            <person name="Gray M.W."/>
            <person name="Holland P.W.H."/>
            <person name="King N."/>
            <person name="Lang F.B.F."/>
            <person name="Roger A.J."/>
            <person name="Ruiz-Trillo I."/>
            <person name="Lander E."/>
            <person name="Nusbaum C."/>
        </authorList>
    </citation>
    <scope>NUCLEOTIDE SEQUENCE [LARGE SCALE GENOMIC DNA]</scope>
    <source>
        <strain evidence="5 6">DAOM BR117</strain>
    </source>
</reference>
<proteinExistence type="predicted"/>
<dbReference type="InParanoid" id="A0A0L0HFL9"/>
<evidence type="ECO:0000256" key="3">
    <source>
        <dbReference type="SAM" id="MobiDB-lite"/>
    </source>
</evidence>
<dbReference type="InterPro" id="IPR011990">
    <property type="entry name" value="TPR-like_helical_dom_sf"/>
</dbReference>
<dbReference type="AlphaFoldDB" id="A0A0L0HFL9"/>
<feature type="region of interest" description="Disordered" evidence="3">
    <location>
        <begin position="455"/>
        <end position="514"/>
    </location>
</feature>
<keyword evidence="1" id="KW-0677">Repeat</keyword>
<evidence type="ECO:0000259" key="4">
    <source>
        <dbReference type="Pfam" id="PF17177"/>
    </source>
</evidence>
<name>A0A0L0HFL9_SPIPD</name>
<dbReference type="OrthoDB" id="5588846at2759"/>
<evidence type="ECO:0000256" key="2">
    <source>
        <dbReference type="PROSITE-ProRule" id="PRU00708"/>
    </source>
</evidence>
<sequence length="818" mass="91450">MSSTAAARSVSRILTISPGSFPVLGQCCSLACWRTLYQKRLQSSKCDRLHAVRVPGSAAVNGKQLEIATPSTSSARKHNRTPELPHTHPSKERQVSKTLNAPVISEDIQELYNALSTPPQPNACVGPNSVAATKLDPDYLLRLKLSFSDTSEKDQRNLNALRRTAASSLKRRNVSLVNITEVIHVNALSKRPREAQMAFDMIEENGMKPDLIAFNHLMDAYARADCHEQALAVFQTLDAYDLKPDAITYGILVHSCIKHGDLRAGFKLYDRMKAAGIQPTQPVFTSLIKGCLQAGDTARAWKTFNYMRSEICAPDEVTYSLMIHACSKAGDTERALDLFQEMAERGLMATEVTFTSLIQACATRSDYYPEAFELLGQMAAQGFTPNLYTYNVLLKGAAKQGDIMRARLIWNDLVERAEAEGEESKLKPTGHTFTYLLRTYAHAVAISRRSKRCTNTENGLNRHIANTKVTTERRPTASEGESRHLSTGAHAASDDGSSVEAVPSTPCTLSDDTSEIFGRTHSSVPRLTSVDTTPKVLLEDAKTIWRYLTTSGVPTVNSANDHTHTDTSPQPVVPVTSHILDAYLSVLCANPANAGALPLAIRFFNEEYQRYGVEPGGQARSEVLALVTRDKRAMETWGQTMWDDFLKWDAEKEAQMMLNAPLHGDGLLTEGEKEIIRKREARGKMDMFRNFVRVVNGYTRIGDLDSALRTISESHRFRSYYFLPQIQFSDVWSLVIQSRDLAEDGKHDIARRLLELCPRPVKSPLDEVQRRLKAKYVGGGWWGWEALGLQQEERIKVAKLQKRQNRERLVKLHRSQRL</sequence>
<dbReference type="RefSeq" id="XP_016607759.1">
    <property type="nucleotide sequence ID" value="XM_016753328.1"/>
</dbReference>
<dbReference type="NCBIfam" id="TIGR00756">
    <property type="entry name" value="PPR"/>
    <property type="match status" value="4"/>
</dbReference>
<feature type="repeat" description="PPR" evidence="2">
    <location>
        <begin position="315"/>
        <end position="349"/>
    </location>
</feature>
<organism evidence="5 6">
    <name type="scientific">Spizellomyces punctatus (strain DAOM BR117)</name>
    <dbReference type="NCBI Taxonomy" id="645134"/>
    <lineage>
        <taxon>Eukaryota</taxon>
        <taxon>Fungi</taxon>
        <taxon>Fungi incertae sedis</taxon>
        <taxon>Chytridiomycota</taxon>
        <taxon>Chytridiomycota incertae sedis</taxon>
        <taxon>Chytridiomycetes</taxon>
        <taxon>Spizellomycetales</taxon>
        <taxon>Spizellomycetaceae</taxon>
        <taxon>Spizellomyces</taxon>
    </lineage>
</organism>
<evidence type="ECO:0000256" key="1">
    <source>
        <dbReference type="ARBA" id="ARBA00022737"/>
    </source>
</evidence>
<dbReference type="STRING" id="645134.A0A0L0HFL9"/>
<feature type="compositionally biased region" description="Basic and acidic residues" evidence="3">
    <location>
        <begin position="470"/>
        <end position="484"/>
    </location>
</feature>
<dbReference type="EMBL" id="KQ257457">
    <property type="protein sequence ID" value="KNC99719.1"/>
    <property type="molecule type" value="Genomic_DNA"/>
</dbReference>
<feature type="repeat" description="PPR" evidence="2">
    <location>
        <begin position="245"/>
        <end position="279"/>
    </location>
</feature>
<accession>A0A0L0HFL9</accession>
<dbReference type="VEuPathDB" id="FungiDB:SPPG_05102"/>
<feature type="domain" description="PROP1-like PPR" evidence="4">
    <location>
        <begin position="291"/>
        <end position="409"/>
    </location>
</feature>
<feature type="repeat" description="PPR" evidence="2">
    <location>
        <begin position="210"/>
        <end position="244"/>
    </location>
</feature>
<feature type="compositionally biased region" description="Basic and acidic residues" evidence="3">
    <location>
        <begin position="80"/>
        <end position="95"/>
    </location>
</feature>
<dbReference type="PANTHER" id="PTHR47941">
    <property type="entry name" value="PENTATRICOPEPTIDE REPEAT-CONTAINING PROTEIN 3, MITOCHONDRIAL"/>
    <property type="match status" value="1"/>
</dbReference>
<evidence type="ECO:0000313" key="5">
    <source>
        <dbReference type="EMBL" id="KNC99719.1"/>
    </source>
</evidence>
<dbReference type="GeneID" id="27688504"/>
<evidence type="ECO:0000313" key="6">
    <source>
        <dbReference type="Proteomes" id="UP000053201"/>
    </source>
</evidence>